<dbReference type="GO" id="GO:0005737">
    <property type="term" value="C:cytoplasm"/>
    <property type="evidence" value="ECO:0007669"/>
    <property type="project" value="TreeGrafter"/>
</dbReference>
<dbReference type="GO" id="GO:0004306">
    <property type="term" value="F:ethanolamine-phosphate cytidylyltransferase activity"/>
    <property type="evidence" value="ECO:0007669"/>
    <property type="project" value="UniProtKB-EC"/>
</dbReference>
<evidence type="ECO:0000256" key="6">
    <source>
        <dbReference type="ARBA" id="ARBA00023098"/>
    </source>
</evidence>
<dbReference type="PANTHER" id="PTHR45780:SF2">
    <property type="entry name" value="ETHANOLAMINE-PHOSPHATE CYTIDYLYLTRANSFERASE"/>
    <property type="match status" value="1"/>
</dbReference>
<name>A0AAD5SKB5_9FUNG</name>
<dbReference type="Gene3D" id="3.40.50.620">
    <property type="entry name" value="HUPs"/>
    <property type="match status" value="2"/>
</dbReference>
<evidence type="ECO:0000256" key="5">
    <source>
        <dbReference type="ARBA" id="ARBA00022695"/>
    </source>
</evidence>
<dbReference type="EC" id="2.7.7.14" evidence="10"/>
<evidence type="ECO:0000256" key="8">
    <source>
        <dbReference type="ARBA" id="ARBA00023264"/>
    </source>
</evidence>
<sequence>MTEPIAILPDGTRKVLTPEELKVGGANQTGRKPVRVWVDGCFDMMHYGHANALRQAKQFGDYLVVGVHSDVEIEKNKGPTVMKEEERYAAVAACKWADLVVPNAPYNTTVEILDLYNCDFCVHGDDITTLADGTDCYQAVKDAGRYRECKRTQGVSTTEMVGRMLLMTREHFGKDGMEGVDGRLVGSFSQGTTPSTPRTSISHFLPTSRKLVQFSEGREPLPTDRVIYVDGGFDLFHVGHVEFLKKAKAMGDYLLVGIHDDSTVNRVKGRNWPIMNLHERCLSVLGCRHVDEVIIGAPYSVTKDVLEKVFNVSLVCHGSTPCDVDENGQDPYALPKSLNIYKEIPSPLETLTTDTIISRIIEHRRMYEERNLRKARKAELEREMEERERREKKDAATSPGTGVPV</sequence>
<dbReference type="AlphaFoldDB" id="A0AAD5SKB5"/>
<dbReference type="GO" id="GO:0006646">
    <property type="term" value="P:phosphatidylethanolamine biosynthetic process"/>
    <property type="evidence" value="ECO:0007669"/>
    <property type="project" value="InterPro"/>
</dbReference>
<keyword evidence="15" id="KW-1185">Reference proteome</keyword>
<dbReference type="Pfam" id="PF01467">
    <property type="entry name" value="CTP_transf_like"/>
    <property type="match status" value="2"/>
</dbReference>
<feature type="compositionally biased region" description="Basic and acidic residues" evidence="12">
    <location>
        <begin position="375"/>
        <end position="395"/>
    </location>
</feature>
<keyword evidence="6" id="KW-0443">Lipid metabolism</keyword>
<evidence type="ECO:0000256" key="3">
    <source>
        <dbReference type="ARBA" id="ARBA00022516"/>
    </source>
</evidence>
<proteinExistence type="inferred from homology"/>
<keyword evidence="8" id="KW-1208">Phospholipid metabolism</keyword>
<dbReference type="InterPro" id="IPR004821">
    <property type="entry name" value="Cyt_trans-like"/>
</dbReference>
<dbReference type="NCBIfam" id="TIGR00125">
    <property type="entry name" value="cyt_tran_rel"/>
    <property type="match status" value="2"/>
</dbReference>
<keyword evidence="4" id="KW-0808">Transferase</keyword>
<evidence type="ECO:0000256" key="1">
    <source>
        <dbReference type="ARBA" id="ARBA00005189"/>
    </source>
</evidence>
<keyword evidence="5 14" id="KW-0548">Nucleotidyltransferase</keyword>
<organism evidence="14 15">
    <name type="scientific">Rhizophlyctis rosea</name>
    <dbReference type="NCBI Taxonomy" id="64517"/>
    <lineage>
        <taxon>Eukaryota</taxon>
        <taxon>Fungi</taxon>
        <taxon>Fungi incertae sedis</taxon>
        <taxon>Chytridiomycota</taxon>
        <taxon>Chytridiomycota incertae sedis</taxon>
        <taxon>Chytridiomycetes</taxon>
        <taxon>Rhizophlyctidales</taxon>
        <taxon>Rhizophlyctidaceae</taxon>
        <taxon>Rhizophlyctis</taxon>
    </lineage>
</organism>
<dbReference type="InterPro" id="IPR041723">
    <property type="entry name" value="CCT"/>
</dbReference>
<gene>
    <name evidence="14" type="primary">PCYT2</name>
    <name evidence="14" type="ORF">HK097_006737</name>
</gene>
<dbReference type="InterPro" id="IPR014729">
    <property type="entry name" value="Rossmann-like_a/b/a_fold"/>
</dbReference>
<comment type="caution">
    <text evidence="14">The sequence shown here is derived from an EMBL/GenBank/DDBJ whole genome shotgun (WGS) entry which is preliminary data.</text>
</comment>
<dbReference type="Proteomes" id="UP001212841">
    <property type="component" value="Unassembled WGS sequence"/>
</dbReference>
<comment type="pathway">
    <text evidence="1">Lipid metabolism.</text>
</comment>
<reference evidence="14" key="1">
    <citation type="submission" date="2020-05" db="EMBL/GenBank/DDBJ databases">
        <title>Phylogenomic resolution of chytrid fungi.</title>
        <authorList>
            <person name="Stajich J.E."/>
            <person name="Amses K."/>
            <person name="Simmons R."/>
            <person name="Seto K."/>
            <person name="Myers J."/>
            <person name="Bonds A."/>
            <person name="Quandt C.A."/>
            <person name="Barry K."/>
            <person name="Liu P."/>
            <person name="Grigoriev I."/>
            <person name="Longcore J.E."/>
            <person name="James T.Y."/>
        </authorList>
    </citation>
    <scope>NUCLEOTIDE SEQUENCE</scope>
    <source>
        <strain evidence="14">JEL0318</strain>
    </source>
</reference>
<evidence type="ECO:0000256" key="4">
    <source>
        <dbReference type="ARBA" id="ARBA00022679"/>
    </source>
</evidence>
<evidence type="ECO:0000256" key="12">
    <source>
        <dbReference type="SAM" id="MobiDB-lite"/>
    </source>
</evidence>
<comment type="similarity">
    <text evidence="2">Belongs to the cytidylyltransferase family.</text>
</comment>
<evidence type="ECO:0000313" key="14">
    <source>
        <dbReference type="EMBL" id="KAJ3052185.1"/>
    </source>
</evidence>
<evidence type="ECO:0000259" key="13">
    <source>
        <dbReference type="Pfam" id="PF01467"/>
    </source>
</evidence>
<evidence type="ECO:0000256" key="2">
    <source>
        <dbReference type="ARBA" id="ARBA00010101"/>
    </source>
</evidence>
<evidence type="ECO:0000256" key="9">
    <source>
        <dbReference type="ARBA" id="ARBA00024191"/>
    </source>
</evidence>
<evidence type="ECO:0000256" key="10">
    <source>
        <dbReference type="ARBA" id="ARBA00024221"/>
    </source>
</evidence>
<dbReference type="SUPFAM" id="SSF52374">
    <property type="entry name" value="Nucleotidylyl transferase"/>
    <property type="match status" value="2"/>
</dbReference>
<feature type="region of interest" description="Disordered" evidence="12">
    <location>
        <begin position="375"/>
        <end position="405"/>
    </location>
</feature>
<evidence type="ECO:0000313" key="15">
    <source>
        <dbReference type="Proteomes" id="UP001212841"/>
    </source>
</evidence>
<dbReference type="InterPro" id="IPR044608">
    <property type="entry name" value="Ect1/PCYT2"/>
</dbReference>
<dbReference type="PANTHER" id="PTHR45780">
    <property type="entry name" value="ETHANOLAMINE-PHOSPHATE CYTIDYLYLTRANSFERASE"/>
    <property type="match status" value="1"/>
</dbReference>
<feature type="domain" description="Cytidyltransferase-like" evidence="13">
    <location>
        <begin position="38"/>
        <end position="161"/>
    </location>
</feature>
<protein>
    <recommendedName>
        <fullName evidence="10">ethanolamine-phosphate cytidylyltransferase</fullName>
        <ecNumber evidence="10">2.7.7.14</ecNumber>
    </recommendedName>
    <alternativeName>
        <fullName evidence="11">CTP:phosphoethanolamine cytidylyltransferase</fullName>
    </alternativeName>
</protein>
<dbReference type="EMBL" id="JADGJD010000317">
    <property type="protein sequence ID" value="KAJ3052185.1"/>
    <property type="molecule type" value="Genomic_DNA"/>
</dbReference>
<evidence type="ECO:0000256" key="11">
    <source>
        <dbReference type="ARBA" id="ARBA00031473"/>
    </source>
</evidence>
<dbReference type="CDD" id="cd02174">
    <property type="entry name" value="CCT"/>
    <property type="match status" value="1"/>
</dbReference>
<comment type="pathway">
    <text evidence="9">Phospholipid metabolism; phosphatidylethanolamine biosynthesis; phosphatidylethanolamine from ethanolamine: step 2/3.</text>
</comment>
<accession>A0AAD5SKB5</accession>
<keyword evidence="7" id="KW-0594">Phospholipid biosynthesis</keyword>
<feature type="domain" description="Cytidyltransferase-like" evidence="13">
    <location>
        <begin position="229"/>
        <end position="324"/>
    </location>
</feature>
<evidence type="ECO:0000256" key="7">
    <source>
        <dbReference type="ARBA" id="ARBA00023209"/>
    </source>
</evidence>
<keyword evidence="3" id="KW-0444">Lipid biosynthesis</keyword>
<dbReference type="CDD" id="cd02173">
    <property type="entry name" value="ECT"/>
    <property type="match status" value="1"/>
</dbReference>